<feature type="compositionally biased region" description="Basic and acidic residues" evidence="1">
    <location>
        <begin position="219"/>
        <end position="229"/>
    </location>
</feature>
<evidence type="ECO:0000256" key="1">
    <source>
        <dbReference type="SAM" id="MobiDB-lite"/>
    </source>
</evidence>
<keyword evidence="3" id="KW-1185">Reference proteome</keyword>
<feature type="compositionally biased region" description="Basic and acidic residues" evidence="1">
    <location>
        <begin position="34"/>
        <end position="48"/>
    </location>
</feature>
<evidence type="ECO:0000313" key="4">
    <source>
        <dbReference type="WBParaSite" id="TTAC_0000780701-mRNA-1"/>
    </source>
</evidence>
<sequence length="369" mass="39593">MSSNAFTTSGVSQQSVTATLSSFEVTDSSTLTSLDRKGDMTVVEENKSPEVLMGNESDGSTIPPKPETKSKSTVVSVDASEASQIADVKGLPEISEVFTILQTSENKVASAEGATAESKAKSSEVEIDFETSDMPSGAFVAPEAAFKPVEMLIPKPEVKTLTKEESRGGEVDSTTDWTIQLPELETVGKSASNGTLSNSFTASEATSTPVDMSASTLEVQEKTRDESDKSYVTSKPGEVHIGPNSNTKTPPLDESFCSSTPLEAALKPVDTLTLTPEVKAKKMQEIGESEVSFTTSMASEAIFKSVEKSVVDSEEEVIRYLIVLCANLLHGEGDAERAREIAIILTRLVHVCYQDVGPERYHECTPWLK</sequence>
<protein>
    <submittedName>
        <fullName evidence="4">WAPL domain-containing protein</fullName>
    </submittedName>
</protein>
<dbReference type="OrthoDB" id="10320510at2759"/>
<dbReference type="STRING" id="6205.A0A0R3X396"/>
<accession>A0A0R3X396</accession>
<feature type="region of interest" description="Disordered" evidence="1">
    <location>
        <begin position="189"/>
        <end position="251"/>
    </location>
</feature>
<dbReference type="AlphaFoldDB" id="A0A0R3X396"/>
<dbReference type="WBParaSite" id="TTAC_0000780701-mRNA-1">
    <property type="protein sequence ID" value="TTAC_0000780701-mRNA-1"/>
    <property type="gene ID" value="TTAC_0000780701"/>
</dbReference>
<feature type="region of interest" description="Disordered" evidence="1">
    <location>
        <begin position="26"/>
        <end position="74"/>
    </location>
</feature>
<dbReference type="Proteomes" id="UP000274429">
    <property type="component" value="Unassembled WGS sequence"/>
</dbReference>
<feature type="compositionally biased region" description="Polar residues" evidence="1">
    <location>
        <begin position="189"/>
        <end position="218"/>
    </location>
</feature>
<dbReference type="EMBL" id="UYWX01020405">
    <property type="protein sequence ID" value="VDM32250.1"/>
    <property type="molecule type" value="Genomic_DNA"/>
</dbReference>
<proteinExistence type="predicted"/>
<evidence type="ECO:0000313" key="3">
    <source>
        <dbReference type="Proteomes" id="UP000274429"/>
    </source>
</evidence>
<name>A0A0R3X396_HYDTA</name>
<reference evidence="4" key="1">
    <citation type="submission" date="2017-02" db="UniProtKB">
        <authorList>
            <consortium name="WormBaseParasite"/>
        </authorList>
    </citation>
    <scope>IDENTIFICATION</scope>
</reference>
<evidence type="ECO:0000313" key="2">
    <source>
        <dbReference type="EMBL" id="VDM32250.1"/>
    </source>
</evidence>
<gene>
    <name evidence="2" type="ORF">TTAC_LOCUS7792</name>
</gene>
<organism evidence="4">
    <name type="scientific">Hydatigena taeniaeformis</name>
    <name type="common">Feline tapeworm</name>
    <name type="synonym">Taenia taeniaeformis</name>
    <dbReference type="NCBI Taxonomy" id="6205"/>
    <lineage>
        <taxon>Eukaryota</taxon>
        <taxon>Metazoa</taxon>
        <taxon>Spiralia</taxon>
        <taxon>Lophotrochozoa</taxon>
        <taxon>Platyhelminthes</taxon>
        <taxon>Cestoda</taxon>
        <taxon>Eucestoda</taxon>
        <taxon>Cyclophyllidea</taxon>
        <taxon>Taeniidae</taxon>
        <taxon>Hydatigera</taxon>
    </lineage>
</organism>
<reference evidence="2 3" key="2">
    <citation type="submission" date="2018-11" db="EMBL/GenBank/DDBJ databases">
        <authorList>
            <consortium name="Pathogen Informatics"/>
        </authorList>
    </citation>
    <scope>NUCLEOTIDE SEQUENCE [LARGE SCALE GENOMIC DNA]</scope>
</reference>